<reference evidence="1 2" key="1">
    <citation type="submission" date="2019-07" db="EMBL/GenBank/DDBJ databases">
        <title>Whole genome shotgun sequence of Segetibacter aerophilus NBRC 106135.</title>
        <authorList>
            <person name="Hosoyama A."/>
            <person name="Uohara A."/>
            <person name="Ohji S."/>
            <person name="Ichikawa N."/>
        </authorList>
    </citation>
    <scope>NUCLEOTIDE SEQUENCE [LARGE SCALE GENOMIC DNA]</scope>
    <source>
        <strain evidence="1 2">NBRC 106135</strain>
    </source>
</reference>
<organism evidence="1 2">
    <name type="scientific">Segetibacter aerophilus</name>
    <dbReference type="NCBI Taxonomy" id="670293"/>
    <lineage>
        <taxon>Bacteria</taxon>
        <taxon>Pseudomonadati</taxon>
        <taxon>Bacteroidota</taxon>
        <taxon>Chitinophagia</taxon>
        <taxon>Chitinophagales</taxon>
        <taxon>Chitinophagaceae</taxon>
        <taxon>Segetibacter</taxon>
    </lineage>
</organism>
<gene>
    <name evidence="1" type="ORF">SAE01_24930</name>
</gene>
<sequence>METMTVEQFNDLDEEQKKAAIFDAKKVSERFEKKVIKYELFQIDNFFIETKTSLQHKFKRVIATFTRNEVPTIYASKIIYALSSLLLVL</sequence>
<evidence type="ECO:0000313" key="1">
    <source>
        <dbReference type="EMBL" id="GEO09997.1"/>
    </source>
</evidence>
<accession>A0A512BDR4</accession>
<dbReference type="AlphaFoldDB" id="A0A512BDR4"/>
<evidence type="ECO:0000313" key="2">
    <source>
        <dbReference type="Proteomes" id="UP000321513"/>
    </source>
</evidence>
<comment type="caution">
    <text evidence="1">The sequence shown here is derived from an EMBL/GenBank/DDBJ whole genome shotgun (WGS) entry which is preliminary data.</text>
</comment>
<keyword evidence="2" id="KW-1185">Reference proteome</keyword>
<proteinExistence type="predicted"/>
<dbReference type="Proteomes" id="UP000321513">
    <property type="component" value="Unassembled WGS sequence"/>
</dbReference>
<name>A0A512BDR4_9BACT</name>
<protein>
    <submittedName>
        <fullName evidence="1">Uncharacterized protein</fullName>
    </submittedName>
</protein>
<dbReference type="EMBL" id="BJYT01000008">
    <property type="protein sequence ID" value="GEO09997.1"/>
    <property type="molecule type" value="Genomic_DNA"/>
</dbReference>